<dbReference type="KEGG" id="vg:22475414"/>
<accession>A0A076G5U5</accession>
<dbReference type="OrthoDB" id="13628at10239"/>
<reference evidence="1 2" key="1">
    <citation type="journal article" date="2015" name="Genome Announc.">
        <title>Genomic Analysis of Broad-Host-Range Enterobacteriophage Av-05.</title>
        <authorList>
            <person name="Amarillas L."/>
            <person name="Lopez-Cuevas O."/>
            <person name="Leon-Felix J."/>
            <person name="Castro-Del Campo N."/>
            <person name="Gerba C.P."/>
            <person name="Chaidez C."/>
        </authorList>
    </citation>
    <scope>NUCLEOTIDE SEQUENCE [LARGE SCALE GENOMIC DNA]</scope>
</reference>
<dbReference type="RefSeq" id="YP_009111147.1">
    <property type="nucleotide sequence ID" value="NC_025830.1"/>
</dbReference>
<keyword evidence="2" id="KW-1185">Reference proteome</keyword>
<dbReference type="EMBL" id="KM190144">
    <property type="protein sequence ID" value="AII27616.1"/>
    <property type="molecule type" value="Genomic_DNA"/>
</dbReference>
<evidence type="ECO:0000313" key="2">
    <source>
        <dbReference type="Proteomes" id="UP000028961"/>
    </source>
</evidence>
<dbReference type="GeneID" id="22475414"/>
<name>A0A076G5U5_9CAUD</name>
<evidence type="ECO:0000313" key="1">
    <source>
        <dbReference type="EMBL" id="AII27616.1"/>
    </source>
</evidence>
<dbReference type="Proteomes" id="UP000028961">
    <property type="component" value="Segment"/>
</dbReference>
<organism evidence="1 2">
    <name type="scientific">Escherichia phage Av-05</name>
    <dbReference type="NCBI Taxonomy" id="1527519"/>
    <lineage>
        <taxon>Viruses</taxon>
        <taxon>Duplodnaviria</taxon>
        <taxon>Heunggongvirae</taxon>
        <taxon>Uroviricota</taxon>
        <taxon>Caudoviricetes</taxon>
        <taxon>Vequintavirinae</taxon>
        <taxon>Avunavirus</taxon>
        <taxon>Avunavirus Av05</taxon>
    </lineage>
</organism>
<gene>
    <name evidence="1" type="ORF">Av05_0073</name>
</gene>
<sequence length="165" mass="18843">MKNTVYSVLTNDTLVKLQNCGVVEPDVFEEMATELYNRYMTTVANSLRVVNKSLLASMFYSESAAKKDAELMFSNRIELLEHLICMNGKSKFIHLTKDELDIFTIIHQAAIAAEYARRVIRCSRYSDKVIVDEECGINIDWLLSNSHILRGILIKNEEVCNAKTE</sequence>
<protein>
    <submittedName>
        <fullName evidence="1">Uncharacterized protein</fullName>
    </submittedName>
</protein>
<proteinExistence type="predicted"/>